<dbReference type="EMBL" id="JAPFQA010000019">
    <property type="protein sequence ID" value="MCZ8547918.1"/>
    <property type="molecule type" value="Genomic_DNA"/>
</dbReference>
<evidence type="ECO:0000256" key="1">
    <source>
        <dbReference type="SAM" id="Coils"/>
    </source>
</evidence>
<keyword evidence="3" id="KW-1185">Reference proteome</keyword>
<dbReference type="GO" id="GO:0008233">
    <property type="term" value="F:peptidase activity"/>
    <property type="evidence" value="ECO:0007669"/>
    <property type="project" value="UniProtKB-KW"/>
</dbReference>
<comment type="caution">
    <text evidence="2">The sequence shown here is derived from an EMBL/GenBank/DDBJ whole genome shotgun (WGS) entry which is preliminary data.</text>
</comment>
<reference evidence="2" key="1">
    <citation type="submission" date="2022-11" db="EMBL/GenBank/DDBJ databases">
        <authorList>
            <person name="Coimbra C."/>
        </authorList>
    </citation>
    <scope>NUCLEOTIDE SEQUENCE</scope>
    <source>
        <strain evidence="2">Jales19</strain>
    </source>
</reference>
<sequence length="185" mass="20609">MSKYTAVFSGFVFMVGVGAARADVKLDITYSTYQLRGLSRQAIHEDLHRVAKRDSDGIIEGEVSDDWHWNFQFEAAENSCRVSSDEIVLKLNILLPTWADEERADQAVRTAWASYFQELKAHEYGHKTIAVDAAEQVSKLTHGATAPGSCTALEQSLNRAAKQIVEKSEKAQDQLEATLPSYTLE</sequence>
<gene>
    <name evidence="2" type="ORF">OOJ09_27385</name>
</gene>
<organism evidence="2 3">
    <name type="scientific">Mesorhizobium qingshengii</name>
    <dbReference type="NCBI Taxonomy" id="1165689"/>
    <lineage>
        <taxon>Bacteria</taxon>
        <taxon>Pseudomonadati</taxon>
        <taxon>Pseudomonadota</taxon>
        <taxon>Alphaproteobacteria</taxon>
        <taxon>Hyphomicrobiales</taxon>
        <taxon>Phyllobacteriaceae</taxon>
        <taxon>Mesorhizobium</taxon>
    </lineage>
</organism>
<dbReference type="Proteomes" id="UP001152178">
    <property type="component" value="Unassembled WGS sequence"/>
</dbReference>
<proteinExistence type="predicted"/>
<name>A0ABT4R2Y6_9HYPH</name>
<dbReference type="GO" id="GO:0006508">
    <property type="term" value="P:proteolysis"/>
    <property type="evidence" value="ECO:0007669"/>
    <property type="project" value="UniProtKB-KW"/>
</dbReference>
<evidence type="ECO:0000313" key="2">
    <source>
        <dbReference type="EMBL" id="MCZ8547918.1"/>
    </source>
</evidence>
<keyword evidence="2" id="KW-0645">Protease</keyword>
<dbReference type="Pfam" id="PF06037">
    <property type="entry name" value="DUF922"/>
    <property type="match status" value="1"/>
</dbReference>
<keyword evidence="2" id="KW-0378">Hydrolase</keyword>
<evidence type="ECO:0000313" key="3">
    <source>
        <dbReference type="Proteomes" id="UP001152178"/>
    </source>
</evidence>
<protein>
    <submittedName>
        <fullName evidence="2">DUF922 domain-containing Zn-dependent protease</fullName>
    </submittedName>
</protein>
<dbReference type="RefSeq" id="WP_269908182.1">
    <property type="nucleotide sequence ID" value="NZ_JAPFQA010000019.1"/>
</dbReference>
<accession>A0ABT4R2Y6</accession>
<feature type="coiled-coil region" evidence="1">
    <location>
        <begin position="150"/>
        <end position="178"/>
    </location>
</feature>
<dbReference type="InterPro" id="IPR010321">
    <property type="entry name" value="DUF922"/>
</dbReference>
<keyword evidence="1" id="KW-0175">Coiled coil</keyword>